<keyword evidence="1" id="KW-1133">Transmembrane helix</keyword>
<proteinExistence type="predicted"/>
<dbReference type="RefSeq" id="WP_161493074.1">
    <property type="nucleotide sequence ID" value="NZ_CBML010000007.1"/>
</dbReference>
<dbReference type="Pfam" id="PF06691">
    <property type="entry name" value="DUF1189"/>
    <property type="match status" value="1"/>
</dbReference>
<protein>
    <recommendedName>
        <fullName evidence="4">DUF1189 domain-containing protein</fullName>
    </recommendedName>
</protein>
<dbReference type="Proteomes" id="UP000190476">
    <property type="component" value="Chromosome I"/>
</dbReference>
<dbReference type="AlphaFoldDB" id="A0A1U6IQI3"/>
<evidence type="ECO:0000313" key="2">
    <source>
        <dbReference type="EMBL" id="SLK10214.1"/>
    </source>
</evidence>
<accession>A0A1U6IQI3</accession>
<gene>
    <name evidence="2" type="ORF">CCH01_00370</name>
</gene>
<dbReference type="GeneID" id="66300260"/>
<dbReference type="InterPro" id="IPR009574">
    <property type="entry name" value="DUF1189"/>
</dbReference>
<keyword evidence="1" id="KW-0812">Transmembrane</keyword>
<reference evidence="3" key="1">
    <citation type="submission" date="2017-03" db="EMBL/GenBank/DDBJ databases">
        <authorList>
            <person name="Falquet L."/>
            <person name="Falquet L."/>
        </authorList>
    </citation>
    <scope>NUCLEOTIDE SEQUENCE [LARGE SCALE GENOMIC DNA]</scope>
</reference>
<evidence type="ECO:0000256" key="1">
    <source>
        <dbReference type="SAM" id="Phobius"/>
    </source>
</evidence>
<keyword evidence="1" id="KW-0472">Membrane</keyword>
<name>A0A1U6IQI3_9CLOT</name>
<evidence type="ECO:0008006" key="4">
    <source>
        <dbReference type="Google" id="ProtNLM"/>
    </source>
</evidence>
<dbReference type="STRING" id="1351755.CCH01_00370"/>
<feature type="transmembrane region" description="Helical" evidence="1">
    <location>
        <begin position="30"/>
        <end position="52"/>
    </location>
</feature>
<feature type="transmembrane region" description="Helical" evidence="1">
    <location>
        <begin position="215"/>
        <end position="240"/>
    </location>
</feature>
<sequence length="255" mass="28922">MKLNFITRMRISVVKIKDYPMLIKEGLNKALTYILIFSLIIGLTLGISQAIFLGTFQKIAVELLQQDEYEFEMVDGTLDFKASPYEQEEGSTISIFDTTKSTDDAESYRSTVVHKDMSVIFFKDGIVARNDGDEYIAKFKDIPMIPKYINNESFINTINKLSPVKYIVIVVMILTTYAKILFQALIISVAGMLFSKMKNANLKYVDVLKISLYSMTLPIILNLILPIGVLTMIISIIYVLKVINDLANKNEIEII</sequence>
<organism evidence="2 3">
    <name type="scientific">Clostridium chauvoei JF4335</name>
    <dbReference type="NCBI Taxonomy" id="1351755"/>
    <lineage>
        <taxon>Bacteria</taxon>
        <taxon>Bacillati</taxon>
        <taxon>Bacillota</taxon>
        <taxon>Clostridia</taxon>
        <taxon>Eubacteriales</taxon>
        <taxon>Clostridiaceae</taxon>
        <taxon>Clostridium</taxon>
    </lineage>
</organism>
<keyword evidence="3" id="KW-1185">Reference proteome</keyword>
<evidence type="ECO:0000313" key="3">
    <source>
        <dbReference type="Proteomes" id="UP000190476"/>
    </source>
</evidence>
<feature type="transmembrane region" description="Helical" evidence="1">
    <location>
        <begin position="166"/>
        <end position="194"/>
    </location>
</feature>
<dbReference type="EMBL" id="LT799839">
    <property type="protein sequence ID" value="SLK10214.1"/>
    <property type="molecule type" value="Genomic_DNA"/>
</dbReference>